<feature type="compositionally biased region" description="Polar residues" evidence="1">
    <location>
        <begin position="132"/>
        <end position="148"/>
    </location>
</feature>
<protein>
    <submittedName>
        <fullName evidence="2">Uncharacterized protein</fullName>
    </submittedName>
</protein>
<organism evidence="2 3">
    <name type="scientific">Pleurodeles waltl</name>
    <name type="common">Iberian ribbed newt</name>
    <dbReference type="NCBI Taxonomy" id="8319"/>
    <lineage>
        <taxon>Eukaryota</taxon>
        <taxon>Metazoa</taxon>
        <taxon>Chordata</taxon>
        <taxon>Craniata</taxon>
        <taxon>Vertebrata</taxon>
        <taxon>Euteleostomi</taxon>
        <taxon>Amphibia</taxon>
        <taxon>Batrachia</taxon>
        <taxon>Caudata</taxon>
        <taxon>Salamandroidea</taxon>
        <taxon>Salamandridae</taxon>
        <taxon>Pleurodelinae</taxon>
        <taxon>Pleurodeles</taxon>
    </lineage>
</organism>
<gene>
    <name evidence="2" type="ORF">NDU88_001913</name>
</gene>
<reference evidence="2" key="1">
    <citation type="journal article" date="2022" name="bioRxiv">
        <title>Sequencing and chromosome-scale assembly of the giantPleurodeles waltlgenome.</title>
        <authorList>
            <person name="Brown T."/>
            <person name="Elewa A."/>
            <person name="Iarovenko S."/>
            <person name="Subramanian E."/>
            <person name="Araus A.J."/>
            <person name="Petzold A."/>
            <person name="Susuki M."/>
            <person name="Suzuki K.-i.T."/>
            <person name="Hayashi T."/>
            <person name="Toyoda A."/>
            <person name="Oliveira C."/>
            <person name="Osipova E."/>
            <person name="Leigh N.D."/>
            <person name="Simon A."/>
            <person name="Yun M.H."/>
        </authorList>
    </citation>
    <scope>NUCLEOTIDE SEQUENCE</scope>
    <source>
        <strain evidence="2">20211129_DDA</strain>
        <tissue evidence="2">Liver</tissue>
    </source>
</reference>
<dbReference type="AlphaFoldDB" id="A0AAV7UVN5"/>
<evidence type="ECO:0000313" key="3">
    <source>
        <dbReference type="Proteomes" id="UP001066276"/>
    </source>
</evidence>
<proteinExistence type="predicted"/>
<name>A0AAV7UVN5_PLEWA</name>
<evidence type="ECO:0000313" key="2">
    <source>
        <dbReference type="EMBL" id="KAJ1192606.1"/>
    </source>
</evidence>
<comment type="caution">
    <text evidence="2">The sequence shown here is derived from an EMBL/GenBank/DDBJ whole genome shotgun (WGS) entry which is preliminary data.</text>
</comment>
<accession>A0AAV7UVN5</accession>
<keyword evidence="3" id="KW-1185">Reference proteome</keyword>
<sequence>MRPCGSNGSLHLVQALGCGLLRELVNPASLCHFLGPGVYILVPQGLSSPRRGEADAPQLSLEASTPHFERRPPGPIIQGCELRGPTKSAPSHWADIASDLVPRSRPLHSASGVGGERSSTQHGAIVPARSHQPLTRSTDSAASGSWSPCQAALPATRAAQGPEGVLARR</sequence>
<dbReference type="EMBL" id="JANPWB010000004">
    <property type="protein sequence ID" value="KAJ1192606.1"/>
    <property type="molecule type" value="Genomic_DNA"/>
</dbReference>
<feature type="region of interest" description="Disordered" evidence="1">
    <location>
        <begin position="65"/>
        <end position="169"/>
    </location>
</feature>
<evidence type="ECO:0000256" key="1">
    <source>
        <dbReference type="SAM" id="MobiDB-lite"/>
    </source>
</evidence>
<dbReference type="Proteomes" id="UP001066276">
    <property type="component" value="Chromosome 2_2"/>
</dbReference>